<sequence>MDILLKKIELPNGETLGYRYKQGGGKTLLLIHGNMTSSKHWDVFMEAFDSDYTIYAPDLRGFGISTYNNPIDSLDDFKEDLKLFVDKLGLSKFDLMGWSTGGGVCMIFVADYPSYVGKLILMESVGTRGYPILKKDEKGKPIKGEFLKTKEEIAQDPVQVVPILNAYNNKDKDFLKIVWEATIYTHNKPEPQKYEEYLDDMLTQRNLVDVDYALATFNISDDYNGIKQGDGRAKSIKCPTLILWGENDLVVPEQMALDIQNDIGENAKLIYLKNCGHSPLVDDLHQLIKVVKNF</sequence>
<dbReference type="OrthoDB" id="252464at2"/>
<dbReference type="Proteomes" id="UP000236199">
    <property type="component" value="Unassembled WGS sequence"/>
</dbReference>
<comment type="caution">
    <text evidence="2">The sequence shown here is derived from an EMBL/GenBank/DDBJ whole genome shotgun (WGS) entry which is preliminary data.</text>
</comment>
<proteinExistence type="predicted"/>
<dbReference type="PRINTS" id="PR00111">
    <property type="entry name" value="ABHYDROLASE"/>
</dbReference>
<protein>
    <submittedName>
        <fullName evidence="2">3-oxoadipate enol-lactonase</fullName>
    </submittedName>
</protein>
<dbReference type="SUPFAM" id="SSF53474">
    <property type="entry name" value="alpha/beta-Hydrolases"/>
    <property type="match status" value="1"/>
</dbReference>
<dbReference type="AlphaFoldDB" id="A0A2K1PD85"/>
<evidence type="ECO:0000313" key="2">
    <source>
        <dbReference type="EMBL" id="PNS00739.1"/>
    </source>
</evidence>
<name>A0A2K1PD85_9BACT</name>
<dbReference type="InterPro" id="IPR050228">
    <property type="entry name" value="Carboxylesterase_BioH"/>
</dbReference>
<accession>A0A2K1PD85</accession>
<evidence type="ECO:0000259" key="1">
    <source>
        <dbReference type="Pfam" id="PF00561"/>
    </source>
</evidence>
<organism evidence="2 3">
    <name type="scientific">Petrotoga miotherma DSM 10691</name>
    <dbReference type="NCBI Taxonomy" id="1434326"/>
    <lineage>
        <taxon>Bacteria</taxon>
        <taxon>Thermotogati</taxon>
        <taxon>Thermotogota</taxon>
        <taxon>Thermotogae</taxon>
        <taxon>Petrotogales</taxon>
        <taxon>Petrotogaceae</taxon>
        <taxon>Petrotoga</taxon>
    </lineage>
</organism>
<dbReference type="PANTHER" id="PTHR43194">
    <property type="entry name" value="HYDROLASE ALPHA/BETA FOLD FAMILY"/>
    <property type="match status" value="1"/>
</dbReference>
<dbReference type="EMBL" id="AZRM01000020">
    <property type="protein sequence ID" value="PNS00739.1"/>
    <property type="molecule type" value="Genomic_DNA"/>
</dbReference>
<dbReference type="RefSeq" id="WP_103078627.1">
    <property type="nucleotide sequence ID" value="NZ_AZRM01000020.1"/>
</dbReference>
<gene>
    <name evidence="2" type="ORF">X928_04285</name>
</gene>
<evidence type="ECO:0000313" key="3">
    <source>
        <dbReference type="Proteomes" id="UP000236199"/>
    </source>
</evidence>
<dbReference type="InterPro" id="IPR029058">
    <property type="entry name" value="AB_hydrolase_fold"/>
</dbReference>
<reference evidence="2 3" key="1">
    <citation type="submission" date="2013-12" db="EMBL/GenBank/DDBJ databases">
        <title>Comparative genomics of Petrotoga isolates.</title>
        <authorList>
            <person name="Nesbo C.L."/>
            <person name="Charchuk R."/>
            <person name="Chow K."/>
        </authorList>
    </citation>
    <scope>NUCLEOTIDE SEQUENCE [LARGE SCALE GENOMIC DNA]</scope>
    <source>
        <strain evidence="2 3">DSM 10691</strain>
    </source>
</reference>
<keyword evidence="3" id="KW-1185">Reference proteome</keyword>
<dbReference type="Gene3D" id="3.40.50.1820">
    <property type="entry name" value="alpha/beta hydrolase"/>
    <property type="match status" value="1"/>
</dbReference>
<feature type="domain" description="AB hydrolase-1" evidence="1">
    <location>
        <begin position="27"/>
        <end position="282"/>
    </location>
</feature>
<dbReference type="PANTHER" id="PTHR43194:SF2">
    <property type="entry name" value="PEROXISOMAL MEMBRANE PROTEIN LPX1"/>
    <property type="match status" value="1"/>
</dbReference>
<dbReference type="Pfam" id="PF00561">
    <property type="entry name" value="Abhydrolase_1"/>
    <property type="match status" value="1"/>
</dbReference>
<dbReference type="InterPro" id="IPR000073">
    <property type="entry name" value="AB_hydrolase_1"/>
</dbReference>